<dbReference type="CDD" id="cd11538">
    <property type="entry name" value="NTP-PPase_u1"/>
    <property type="match status" value="1"/>
</dbReference>
<reference evidence="1 2" key="1">
    <citation type="submission" date="2017-08" db="EMBL/GenBank/DDBJ databases">
        <title>Pleomorphomonas carboxidotrophicus sp. nov., a new mesophilic hydrogenogenic carboxidotroph.</title>
        <authorList>
            <person name="Esquivel-Elizondo S."/>
            <person name="Krajmalnik-Brown R."/>
            <person name="Maldonado J."/>
        </authorList>
    </citation>
    <scope>NUCLEOTIDE SEQUENCE [LARGE SCALE GENOMIC DNA]</scope>
    <source>
        <strain evidence="1 2">SVCO-16</strain>
    </source>
</reference>
<dbReference type="GO" id="GO:0016787">
    <property type="term" value="F:hydrolase activity"/>
    <property type="evidence" value="ECO:0007669"/>
    <property type="project" value="UniProtKB-KW"/>
</dbReference>
<evidence type="ECO:0000313" key="1">
    <source>
        <dbReference type="EMBL" id="PIP00861.1"/>
    </source>
</evidence>
<dbReference type="OrthoDB" id="9791898at2"/>
<comment type="caution">
    <text evidence="1">The sequence shown here is derived from an EMBL/GenBank/DDBJ whole genome shotgun (WGS) entry which is preliminary data.</text>
</comment>
<gene>
    <name evidence="1" type="ORF">CJ014_01815</name>
</gene>
<dbReference type="SUPFAM" id="SSF101386">
    <property type="entry name" value="all-alpha NTP pyrophosphatases"/>
    <property type="match status" value="1"/>
</dbReference>
<protein>
    <submittedName>
        <fullName evidence="1">Phosphoribosyl-ATP pyrophosphohydrolase</fullName>
    </submittedName>
</protein>
<dbReference type="Proteomes" id="UP000231070">
    <property type="component" value="Unassembled WGS sequence"/>
</dbReference>
<keyword evidence="1" id="KW-0378">Hydrolase</keyword>
<name>A0A2G9X3B6_9HYPH</name>
<dbReference type="AlphaFoldDB" id="A0A2G9X3B6"/>
<dbReference type="RefSeq" id="WP_100078800.1">
    <property type="nucleotide sequence ID" value="NZ_NQVN01000001.1"/>
</dbReference>
<dbReference type="EMBL" id="NQVN01000001">
    <property type="protein sequence ID" value="PIP00861.1"/>
    <property type="molecule type" value="Genomic_DNA"/>
</dbReference>
<keyword evidence="2" id="KW-1185">Reference proteome</keyword>
<proteinExistence type="predicted"/>
<evidence type="ECO:0000313" key="2">
    <source>
        <dbReference type="Proteomes" id="UP000231070"/>
    </source>
</evidence>
<accession>A0A2G9X3B6</accession>
<sequence>MSAPSLNALADRLEAISAAYAATYAIDRGGDWFLLKVQEEMGEMTQAWLSRTGRSRRDADDGAAQLPAEVADVFCQLLLFARAAGVDLDAAVREKWLRWEPIYGLRSETPA</sequence>
<organism evidence="1 2">
    <name type="scientific">Pleomorphomonas carboxyditropha</name>
    <dbReference type="NCBI Taxonomy" id="2023338"/>
    <lineage>
        <taxon>Bacteria</taxon>
        <taxon>Pseudomonadati</taxon>
        <taxon>Pseudomonadota</taxon>
        <taxon>Alphaproteobacteria</taxon>
        <taxon>Hyphomicrobiales</taxon>
        <taxon>Pleomorphomonadaceae</taxon>
        <taxon>Pleomorphomonas</taxon>
    </lineage>
</organism>
<dbReference type="Gene3D" id="1.10.287.1080">
    <property type="entry name" value="MazG-like"/>
    <property type="match status" value="1"/>
</dbReference>